<dbReference type="GO" id="GO:0006313">
    <property type="term" value="P:DNA transposition"/>
    <property type="evidence" value="ECO:0007669"/>
    <property type="project" value="InterPro"/>
</dbReference>
<feature type="domain" description="Transposase IS116/IS110/IS902 C-terminal" evidence="2">
    <location>
        <begin position="272"/>
        <end position="357"/>
    </location>
</feature>
<dbReference type="PANTHER" id="PTHR33055">
    <property type="entry name" value="TRANSPOSASE FOR INSERTION SEQUENCE ELEMENT IS1111A"/>
    <property type="match status" value="1"/>
</dbReference>
<dbReference type="KEGG" id="cps:CPS_1409"/>
<evidence type="ECO:0000259" key="2">
    <source>
        <dbReference type="Pfam" id="PF02371"/>
    </source>
</evidence>
<dbReference type="RefSeq" id="WP_011042246.1">
    <property type="nucleotide sequence ID" value="NC_003910.7"/>
</dbReference>
<feature type="domain" description="Transposase IS110-like N-terminal" evidence="1">
    <location>
        <begin position="8"/>
        <end position="163"/>
    </location>
</feature>
<dbReference type="InterPro" id="IPR003346">
    <property type="entry name" value="Transposase_20"/>
</dbReference>
<sequence length="414" mass="47818">MTKFSVYIGIDWANDKHDVCVQVANSSARKFEVIKHSPKSINEWITSLHKQYKGQIAVAIELSKGPIVYALQKFDFITIHPVNTSMLAQYRKAFSPSGAKDDPTDAELALDLMLRYPNKIKALKMDSESVRKLTYLVEQRRKLVDDKRRFSNRLIITLKEYYPHLLDWFSHRGSGIFCDFITRWPNLQKLKRARADTLKKFFGSYPGRTAAYSVKRIQSISEAEPLTLDNAVIESHQLLAVALANQLLVAVKVIKVFDREISELFNALPDAELYKSLPGTGPCLAPRLLVAIGENRSRFNSASEIQMYAGIAPVTVRSGQKSWIHWRYQCSKFTRQSFIEWATKSIRQSYWAEIYYQQQREKGNTHQAAVRSLAFKWIRIIYRCWKTKEPYNEAKYLKALSDRNSPLLFKEKAC</sequence>
<evidence type="ECO:0000313" key="4">
    <source>
        <dbReference type="EMBL" id="AAZ27700.1"/>
    </source>
</evidence>
<evidence type="ECO:0000313" key="3">
    <source>
        <dbReference type="EMBL" id="AAZ27470.1"/>
    </source>
</evidence>
<dbReference type="Pfam" id="PF02371">
    <property type="entry name" value="Transposase_20"/>
    <property type="match status" value="1"/>
</dbReference>
<dbReference type="GO" id="GO:0004803">
    <property type="term" value="F:transposase activity"/>
    <property type="evidence" value="ECO:0007669"/>
    <property type="project" value="InterPro"/>
</dbReference>
<accession>Q47YX3</accession>
<dbReference type="EMBL" id="CP000083">
    <property type="protein sequence ID" value="AAZ27700.1"/>
    <property type="molecule type" value="Genomic_DNA"/>
</dbReference>
<dbReference type="STRING" id="167879.CPS_1409"/>
<dbReference type="GO" id="GO:0003677">
    <property type="term" value="F:DNA binding"/>
    <property type="evidence" value="ECO:0007669"/>
    <property type="project" value="InterPro"/>
</dbReference>
<dbReference type="PANTHER" id="PTHR33055:SF3">
    <property type="entry name" value="PUTATIVE TRANSPOSASE FOR IS117-RELATED"/>
    <property type="match status" value="1"/>
</dbReference>
<dbReference type="AlphaFoldDB" id="Q47YX3"/>
<name>Q47YX3_COLP3</name>
<reference evidence="3" key="1">
    <citation type="journal article" date="2005" name="Proc. Natl. Acad. Sci. U.S.A.">
        <title>The psychrophilic lifestyle as revealed by the genome sequence of Colwellia psychrerythraea 34H through genomic and proteomic analyses.</title>
        <authorList>
            <person name="Methe B.A."/>
            <person name="Nelson K.E."/>
            <person name="Deming J.W."/>
            <person name="Momen B."/>
            <person name="Melamud E."/>
            <person name="Zhang X."/>
            <person name="Moult J."/>
            <person name="Madupu R."/>
            <person name="Nelson W.C."/>
            <person name="Dodson R.J."/>
            <person name="Brinkac L.M."/>
            <person name="Daugherty S.C."/>
            <person name="Durkin A.S."/>
            <person name="DeBoy R.T."/>
            <person name="Kolonay J.F."/>
            <person name="Sullivan S.A."/>
            <person name="Zhou L."/>
            <person name="Davidsen T.M."/>
            <person name="Wu M."/>
            <person name="Huston A.L."/>
            <person name="Lewis M."/>
            <person name="Weaver B."/>
            <person name="Weidman J.F."/>
            <person name="Khouri H."/>
            <person name="Utterback T.R."/>
            <person name="Feldblyum T.V."/>
            <person name="Fraser C.M."/>
        </authorList>
    </citation>
    <scope>NUCLEOTIDE SEQUENCE [LARGE SCALE GENOMIC DNA]</scope>
    <source>
        <strain evidence="3">34H</strain>
    </source>
</reference>
<dbReference type="HOGENOM" id="CLU_036902_0_1_6"/>
<dbReference type="KEGG" id="cps:CPS_3321"/>
<dbReference type="InterPro" id="IPR002525">
    <property type="entry name" value="Transp_IS110-like_N"/>
</dbReference>
<dbReference type="NCBIfam" id="NF033542">
    <property type="entry name" value="transpos_IS110"/>
    <property type="match status" value="1"/>
</dbReference>
<dbReference type="Pfam" id="PF01548">
    <property type="entry name" value="DEDD_Tnp_IS110"/>
    <property type="match status" value="1"/>
</dbReference>
<proteinExistence type="predicted"/>
<evidence type="ECO:0000313" key="5">
    <source>
        <dbReference type="Proteomes" id="UP000000547"/>
    </source>
</evidence>
<dbReference type="EMBL" id="CP000083">
    <property type="protein sequence ID" value="AAZ27470.1"/>
    <property type="molecule type" value="Genomic_DNA"/>
</dbReference>
<evidence type="ECO:0000259" key="1">
    <source>
        <dbReference type="Pfam" id="PF01548"/>
    </source>
</evidence>
<gene>
    <name evidence="4" type="ordered locus">CPS_1409</name>
    <name evidence="3" type="ordered locus">CPS_3321</name>
</gene>
<protein>
    <submittedName>
        <fullName evidence="3">ISCps4, transposase</fullName>
    </submittedName>
</protein>
<dbReference type="Proteomes" id="UP000000547">
    <property type="component" value="Chromosome"/>
</dbReference>
<organism evidence="3 5">
    <name type="scientific">Colwellia psychrerythraea (strain 34H / ATCC BAA-681)</name>
    <name type="common">Vibrio psychroerythus</name>
    <dbReference type="NCBI Taxonomy" id="167879"/>
    <lineage>
        <taxon>Bacteria</taxon>
        <taxon>Pseudomonadati</taxon>
        <taxon>Pseudomonadota</taxon>
        <taxon>Gammaproteobacteria</taxon>
        <taxon>Alteromonadales</taxon>
        <taxon>Colwelliaceae</taxon>
        <taxon>Colwellia</taxon>
    </lineage>
</organism>
<dbReference type="InterPro" id="IPR047650">
    <property type="entry name" value="Transpos_IS110"/>
</dbReference>